<keyword evidence="3" id="KW-1185">Reference proteome</keyword>
<dbReference type="Proteomes" id="UP000191055">
    <property type="component" value="Unassembled WGS sequence"/>
</dbReference>
<dbReference type="STRING" id="889453.SAMN03080601_01103"/>
<dbReference type="RefSeq" id="WP_079556870.1">
    <property type="nucleotide sequence ID" value="NZ_CP021904.1"/>
</dbReference>
<dbReference type="Pfam" id="PF13460">
    <property type="entry name" value="NAD_binding_10"/>
    <property type="match status" value="1"/>
</dbReference>
<reference evidence="2 3" key="1">
    <citation type="submission" date="2017-02" db="EMBL/GenBank/DDBJ databases">
        <authorList>
            <person name="Peterson S.W."/>
        </authorList>
    </citation>
    <scope>NUCLEOTIDE SEQUENCE [LARGE SCALE GENOMIC DNA]</scope>
    <source>
        <strain evidence="2 3">DSM 24412</strain>
    </source>
</reference>
<name>A0A1T5DGS0_9BACT</name>
<evidence type="ECO:0000313" key="2">
    <source>
        <dbReference type="EMBL" id="SKB70827.1"/>
    </source>
</evidence>
<sequence>MKILLTGANGYIGKKLLPALIKEGHQVICCVRNVSKLPSSEIYSHNNVSVIEFDFLKDQTPPDSIIDIDVAYYLIHSMTGFSKGFEEMEEKAAYHFLSAVSKTSIKQIIYLGGITNEDNLSRHLSSRKNVETILRSSAVPVTTLKAGIIVGCGSASFEIIRSLMEKLPVIIGPKWLDTQSQPVSLINVIEYLTGILLMEETFNKSYDMGGESVITYKKMLEQYAEFRGYKRYIITIPSIPMPIAAFFVSVFTSSDYYLSLNLISSMKVKIVANNNTIEKKLGIKPLSYKESLQRCCGFPINLQQNKCAEIS</sequence>
<accession>A0A1T5DGS0</accession>
<dbReference type="KEGG" id="asx:CDL62_16820"/>
<protein>
    <submittedName>
        <fullName evidence="2">Uncharacterized conserved protein YbjT, contains NAD(P)-binding and DUF2867 domains</fullName>
    </submittedName>
</protein>
<dbReference type="InterPro" id="IPR051783">
    <property type="entry name" value="NAD(P)-dependent_oxidoreduct"/>
</dbReference>
<dbReference type="PANTHER" id="PTHR48079">
    <property type="entry name" value="PROTEIN YEEZ"/>
    <property type="match status" value="1"/>
</dbReference>
<evidence type="ECO:0000259" key="1">
    <source>
        <dbReference type="Pfam" id="PF13460"/>
    </source>
</evidence>
<dbReference type="PANTHER" id="PTHR48079:SF6">
    <property type="entry name" value="NAD(P)-BINDING DOMAIN-CONTAINING PROTEIN-RELATED"/>
    <property type="match status" value="1"/>
</dbReference>
<organism evidence="2 3">
    <name type="scientific">Alkalitalea saponilacus</name>
    <dbReference type="NCBI Taxonomy" id="889453"/>
    <lineage>
        <taxon>Bacteria</taxon>
        <taxon>Pseudomonadati</taxon>
        <taxon>Bacteroidota</taxon>
        <taxon>Bacteroidia</taxon>
        <taxon>Marinilabiliales</taxon>
        <taxon>Marinilabiliaceae</taxon>
        <taxon>Alkalitalea</taxon>
    </lineage>
</organism>
<dbReference type="Gene3D" id="3.40.50.720">
    <property type="entry name" value="NAD(P)-binding Rossmann-like Domain"/>
    <property type="match status" value="1"/>
</dbReference>
<dbReference type="AlphaFoldDB" id="A0A1T5DGS0"/>
<dbReference type="GO" id="GO:0005737">
    <property type="term" value="C:cytoplasm"/>
    <property type="evidence" value="ECO:0007669"/>
    <property type="project" value="TreeGrafter"/>
</dbReference>
<dbReference type="InterPro" id="IPR016040">
    <property type="entry name" value="NAD(P)-bd_dom"/>
</dbReference>
<dbReference type="InterPro" id="IPR036291">
    <property type="entry name" value="NAD(P)-bd_dom_sf"/>
</dbReference>
<dbReference type="SUPFAM" id="SSF51735">
    <property type="entry name" value="NAD(P)-binding Rossmann-fold domains"/>
    <property type="match status" value="1"/>
</dbReference>
<dbReference type="GO" id="GO:0004029">
    <property type="term" value="F:aldehyde dehydrogenase (NAD+) activity"/>
    <property type="evidence" value="ECO:0007669"/>
    <property type="project" value="TreeGrafter"/>
</dbReference>
<dbReference type="EMBL" id="FUYV01000004">
    <property type="protein sequence ID" value="SKB70827.1"/>
    <property type="molecule type" value="Genomic_DNA"/>
</dbReference>
<dbReference type="OrthoDB" id="9803010at2"/>
<evidence type="ECO:0000313" key="3">
    <source>
        <dbReference type="Proteomes" id="UP000191055"/>
    </source>
</evidence>
<proteinExistence type="predicted"/>
<feature type="domain" description="NAD(P)-binding" evidence="1">
    <location>
        <begin position="7"/>
        <end position="138"/>
    </location>
</feature>
<gene>
    <name evidence="2" type="ORF">SAMN03080601_01103</name>
</gene>